<sequence>MPLQSGTIVRRTRSHYYVDLGEGSPRLCRIRSNLFHQEPRESRIAVGDEVRVEFQPPHETGWILERLPRRTELTRRAADRSEAQVLVSNAETLIIVSAMKRPAFRYGVIDRLIAVGLQGGLTPVILFNKSDLAEAEELEIPTRLYRGIGYRVIQTSVVQNSGMEELRELLSGAKSVLCGHSGVGKSSLIQILFPEWSIKGGEVKRKSGTGRHTTILANMYPLPGEGWLVDTPGVRELMPFGMKPQELGSYFEEFTEPSETCRFKSCSHLREPDCGVKQALEDGQITEERYRSYGMIYDSLSS</sequence>
<dbReference type="InterPro" id="IPR030378">
    <property type="entry name" value="G_CP_dom"/>
</dbReference>
<dbReference type="InterPro" id="IPR012340">
    <property type="entry name" value="NA-bd_OB-fold"/>
</dbReference>
<reference evidence="5" key="1">
    <citation type="submission" date="2018-05" db="EMBL/GenBank/DDBJ databases">
        <authorList>
            <person name="Lanie J.A."/>
            <person name="Ng W.-L."/>
            <person name="Kazmierczak K.M."/>
            <person name="Andrzejewski T.M."/>
            <person name="Davidsen T.M."/>
            <person name="Wayne K.J."/>
            <person name="Tettelin H."/>
            <person name="Glass J.I."/>
            <person name="Rusch D."/>
            <person name="Podicherti R."/>
            <person name="Tsui H.-C.T."/>
            <person name="Winkler M.E."/>
        </authorList>
    </citation>
    <scope>NUCLEOTIDE SEQUENCE</scope>
</reference>
<name>A0A382I9W7_9ZZZZ</name>
<dbReference type="PANTHER" id="PTHR32120:SF11">
    <property type="entry name" value="SMALL RIBOSOMAL SUBUNIT BIOGENESIS GTPASE RSGA 1, MITOCHONDRIAL-RELATED"/>
    <property type="match status" value="1"/>
</dbReference>
<dbReference type="Gene3D" id="1.10.40.50">
    <property type="entry name" value="Probable gtpase engc, domain 3"/>
    <property type="match status" value="1"/>
</dbReference>
<dbReference type="EMBL" id="UINC01066025">
    <property type="protein sequence ID" value="SVB96298.1"/>
    <property type="molecule type" value="Genomic_DNA"/>
</dbReference>
<dbReference type="InterPro" id="IPR004881">
    <property type="entry name" value="Ribosome_biogen_GTPase_RsgA"/>
</dbReference>
<dbReference type="PROSITE" id="PS50936">
    <property type="entry name" value="ENGC_GTPASE"/>
    <property type="match status" value="1"/>
</dbReference>
<dbReference type="Gene3D" id="2.40.50.140">
    <property type="entry name" value="Nucleic acid-binding proteins"/>
    <property type="match status" value="1"/>
</dbReference>
<dbReference type="Gene3D" id="3.40.50.300">
    <property type="entry name" value="P-loop containing nucleotide triphosphate hydrolases"/>
    <property type="match status" value="1"/>
</dbReference>
<proteinExistence type="inferred from homology"/>
<dbReference type="AlphaFoldDB" id="A0A382I9W7"/>
<dbReference type="SUPFAM" id="SSF52540">
    <property type="entry name" value="P-loop containing nucleoside triphosphate hydrolases"/>
    <property type="match status" value="1"/>
</dbReference>
<dbReference type="HAMAP" id="MF_01820">
    <property type="entry name" value="GTPase_RsgA"/>
    <property type="match status" value="1"/>
</dbReference>
<dbReference type="Pfam" id="PF03193">
    <property type="entry name" value="RsgA_GTPase"/>
    <property type="match status" value="1"/>
</dbReference>
<keyword evidence="2" id="KW-0342">GTP-binding</keyword>
<dbReference type="CDD" id="cd01854">
    <property type="entry name" value="YjeQ_EngC"/>
    <property type="match status" value="1"/>
</dbReference>
<dbReference type="NCBIfam" id="TIGR00157">
    <property type="entry name" value="ribosome small subunit-dependent GTPase A"/>
    <property type="match status" value="1"/>
</dbReference>
<organism evidence="5">
    <name type="scientific">marine metagenome</name>
    <dbReference type="NCBI Taxonomy" id="408172"/>
    <lineage>
        <taxon>unclassified sequences</taxon>
        <taxon>metagenomes</taxon>
        <taxon>ecological metagenomes</taxon>
    </lineage>
</organism>
<dbReference type="InterPro" id="IPR027417">
    <property type="entry name" value="P-loop_NTPase"/>
</dbReference>
<dbReference type="SUPFAM" id="SSF50249">
    <property type="entry name" value="Nucleic acid-binding proteins"/>
    <property type="match status" value="1"/>
</dbReference>
<dbReference type="GO" id="GO:0005525">
    <property type="term" value="F:GTP binding"/>
    <property type="evidence" value="ECO:0007669"/>
    <property type="project" value="UniProtKB-KW"/>
</dbReference>
<evidence type="ECO:0000256" key="2">
    <source>
        <dbReference type="ARBA" id="ARBA00023134"/>
    </source>
</evidence>
<evidence type="ECO:0008006" key="6">
    <source>
        <dbReference type="Google" id="ProtNLM"/>
    </source>
</evidence>
<evidence type="ECO:0000259" key="4">
    <source>
        <dbReference type="PROSITE" id="PS51721"/>
    </source>
</evidence>
<feature type="domain" description="EngC GTPase" evidence="3">
    <location>
        <begin position="88"/>
        <end position="235"/>
    </location>
</feature>
<evidence type="ECO:0000259" key="3">
    <source>
        <dbReference type="PROSITE" id="PS50936"/>
    </source>
</evidence>
<dbReference type="PANTHER" id="PTHR32120">
    <property type="entry name" value="SMALL RIBOSOMAL SUBUNIT BIOGENESIS GTPASE RSGA"/>
    <property type="match status" value="1"/>
</dbReference>
<accession>A0A382I9W7</accession>
<feature type="domain" description="CP-type G" evidence="4">
    <location>
        <begin position="79"/>
        <end position="237"/>
    </location>
</feature>
<gene>
    <name evidence="5" type="ORF">METZ01_LOCUS249152</name>
</gene>
<dbReference type="GO" id="GO:0003924">
    <property type="term" value="F:GTPase activity"/>
    <property type="evidence" value="ECO:0007669"/>
    <property type="project" value="InterPro"/>
</dbReference>
<dbReference type="InterPro" id="IPR010914">
    <property type="entry name" value="RsgA_GTPase_dom"/>
</dbReference>
<protein>
    <recommendedName>
        <fullName evidence="6">EngC GTPase domain-containing protein</fullName>
    </recommendedName>
</protein>
<keyword evidence="1" id="KW-0547">Nucleotide-binding</keyword>
<dbReference type="PROSITE" id="PS51721">
    <property type="entry name" value="G_CP"/>
    <property type="match status" value="1"/>
</dbReference>
<evidence type="ECO:0000313" key="5">
    <source>
        <dbReference type="EMBL" id="SVB96298.1"/>
    </source>
</evidence>
<evidence type="ECO:0000256" key="1">
    <source>
        <dbReference type="ARBA" id="ARBA00022741"/>
    </source>
</evidence>